<dbReference type="Proteomes" id="UP000014540">
    <property type="component" value="Unassembled WGS sequence"/>
</dbReference>
<dbReference type="EMBL" id="AKWZ02000010">
    <property type="protein sequence ID" value="EPG73103.1"/>
    <property type="molecule type" value="Genomic_DNA"/>
</dbReference>
<dbReference type="STRING" id="1193011.LEP1GSC058_3837"/>
<evidence type="ECO:0000259" key="1">
    <source>
        <dbReference type="Pfam" id="PF08818"/>
    </source>
</evidence>
<dbReference type="Gene3D" id="3.90.1150.200">
    <property type="match status" value="1"/>
</dbReference>
<dbReference type="Pfam" id="PF08818">
    <property type="entry name" value="DUF1801"/>
    <property type="match status" value="1"/>
</dbReference>
<accession>S3UV34</accession>
<feature type="domain" description="YdhG-like" evidence="1">
    <location>
        <begin position="26"/>
        <end position="128"/>
    </location>
</feature>
<evidence type="ECO:0000313" key="2">
    <source>
        <dbReference type="EMBL" id="EPG73103.1"/>
    </source>
</evidence>
<comment type="caution">
    <text evidence="2">The sequence shown here is derived from an EMBL/GenBank/DDBJ whole genome shotgun (WGS) entry which is preliminary data.</text>
</comment>
<dbReference type="SUPFAM" id="SSF159888">
    <property type="entry name" value="YdhG-like"/>
    <property type="match status" value="1"/>
</dbReference>
<keyword evidence="3" id="KW-1185">Reference proteome</keyword>
<name>S3UV34_9LEPT</name>
<proteinExistence type="predicted"/>
<dbReference type="InterPro" id="IPR014922">
    <property type="entry name" value="YdhG-like"/>
</dbReference>
<dbReference type="OrthoDB" id="5951444at2"/>
<dbReference type="AlphaFoldDB" id="S3UV34"/>
<evidence type="ECO:0000313" key="3">
    <source>
        <dbReference type="Proteomes" id="UP000014540"/>
    </source>
</evidence>
<organism evidence="2 3">
    <name type="scientific">Leptospira fainei serovar Hurstbridge str. BUT 6</name>
    <dbReference type="NCBI Taxonomy" id="1193011"/>
    <lineage>
        <taxon>Bacteria</taxon>
        <taxon>Pseudomonadati</taxon>
        <taxon>Spirochaetota</taxon>
        <taxon>Spirochaetia</taxon>
        <taxon>Leptospirales</taxon>
        <taxon>Leptospiraceae</taxon>
        <taxon>Leptospira</taxon>
    </lineage>
</organism>
<reference evidence="2" key="1">
    <citation type="submission" date="2013-04" db="EMBL/GenBank/DDBJ databases">
        <authorList>
            <person name="Harkins D.M."/>
            <person name="Durkin A.S."/>
            <person name="Selengut J.D."/>
            <person name="Sanka R."/>
            <person name="DePew J."/>
            <person name="Purushe J."/>
            <person name="Ahmed A."/>
            <person name="van der Linden H."/>
            <person name="Goris M.G.A."/>
            <person name="Hartskeerl R.A."/>
            <person name="Vinetz J.M."/>
            <person name="Sutton G.G."/>
            <person name="Nelson W.C."/>
            <person name="Fouts D.E."/>
        </authorList>
    </citation>
    <scope>NUCLEOTIDE SEQUENCE [LARGE SCALE GENOMIC DNA]</scope>
    <source>
        <strain evidence="2">BUT 6</strain>
    </source>
</reference>
<gene>
    <name evidence="2" type="ORF">LEP1GSC058_3837</name>
</gene>
<dbReference type="RefSeq" id="WP_016549593.1">
    <property type="nucleotide sequence ID" value="NZ_AKWZ02000010.1"/>
</dbReference>
<protein>
    <submittedName>
        <fullName evidence="2">PF08818 domain protein</fullName>
    </submittedName>
</protein>
<sequence>MAESKTKPGMESVSDFLKKINDKNVRESCTKINEIMKQVTKEKAVLWGSGMVGFGKYHYVYESGREGDMFLVGFSPRKSNITIYIMPGFEEYKDLLSKLGKCKTGKGCLYIKTIRDVNTDVLEELIRKSFHRMREKYPK</sequence>